<dbReference type="InterPro" id="IPR017850">
    <property type="entry name" value="Alkaline_phosphatase_core_sf"/>
</dbReference>
<dbReference type="Proteomes" id="UP001629249">
    <property type="component" value="Unassembled WGS sequence"/>
</dbReference>
<dbReference type="EMBL" id="JAQQFN010000036">
    <property type="protein sequence ID" value="MFL9888178.1"/>
    <property type="molecule type" value="Genomic_DNA"/>
</dbReference>
<comment type="caution">
    <text evidence="2">The sequence shown here is derived from an EMBL/GenBank/DDBJ whole genome shotgun (WGS) entry which is preliminary data.</text>
</comment>
<dbReference type="RefSeq" id="WP_408334229.1">
    <property type="nucleotide sequence ID" value="NZ_JAQQFH010000042.1"/>
</dbReference>
<dbReference type="SUPFAM" id="SSF49899">
    <property type="entry name" value="Concanavalin A-like lectins/glucanases"/>
    <property type="match status" value="1"/>
</dbReference>
<evidence type="ECO:0000313" key="2">
    <source>
        <dbReference type="EMBL" id="MFL9888178.1"/>
    </source>
</evidence>
<sequence length="678" mass="69727">MEKSWQKIRLSKLGFLLTALALGGVSGCGDDLGKAASTGQVSPSATNSLAGGSGATQKVLIVGLSGVQYSALQAGIANNQLPNLKAMAVIPALAGGFGGTTTQQATLSGPGWASVLTGTWANRHGVRSDYSDQALEADPLFKLAQQAGANGTAAFASWGTINALLSPAIGAGYVNTSINCQGVDSCVMSAATNAISSGADSVVFANLTGPQTVAAASGLGGNYPNAITTADGEIGQLLSAIKTREGQSGVNENWLVLVTTDQGLDATGSESGLPLLSNETGFIAANQALTIGSSTAALGTVQPAPTLAQLTTGATQADITPTVLTWLGAVPNPSTYAIDGTSLIGNIGARSLQAAPRSDLASFNLTWTPPPTTPSQFQLYRGGNLIATLPGSTQSYVDSQLGESSNGLYTFNYTLVGNNAAVSTLAQINYVQPVALDPTLASGLIHYFSFDSGLSDVITPSVAIAQFNSSSTTTASFVTDNFNAEALQVASLNTASNALNGMKLVDDVTNKPQFTIGFWFYSGDGQNDSPVVTNKDWSTGLNPGFTIAEESSGQLKFNIADGSVRSDGSLNFTKNAWIYVAMTVDTTSTKTAIGYIDDPVYGLETTTLSMSSMNMSKIPGVYGTIGFNESATGKYYSSGQGVPGTMTFNDMTMWNKILTSAQINSLYASNKSLSTLNP</sequence>
<feature type="chain" id="PRO_5045223913" evidence="1">
    <location>
        <begin position="22"/>
        <end position="678"/>
    </location>
</feature>
<keyword evidence="3" id="KW-1185">Reference proteome</keyword>
<dbReference type="SUPFAM" id="SSF53649">
    <property type="entry name" value="Alkaline phosphatase-like"/>
    <property type="match status" value="1"/>
</dbReference>
<name>A0ABW9A0K5_9BURK</name>
<gene>
    <name evidence="2" type="ORF">PQR66_34490</name>
</gene>
<accession>A0ABW9A0K5</accession>
<dbReference type="PROSITE" id="PS51257">
    <property type="entry name" value="PROKAR_LIPOPROTEIN"/>
    <property type="match status" value="1"/>
</dbReference>
<reference evidence="2 3" key="1">
    <citation type="journal article" date="2024" name="Chem. Sci.">
        <title>Discovery of megapolipeptins by genome mining of a Burkholderiales bacteria collection.</title>
        <authorList>
            <person name="Paulo B.S."/>
            <person name="Recchia M.J.J."/>
            <person name="Lee S."/>
            <person name="Fergusson C.H."/>
            <person name="Romanowski S.B."/>
            <person name="Hernandez A."/>
            <person name="Krull N."/>
            <person name="Liu D.Y."/>
            <person name="Cavanagh H."/>
            <person name="Bos A."/>
            <person name="Gray C.A."/>
            <person name="Murphy B.T."/>
            <person name="Linington R.G."/>
            <person name="Eustaquio A.S."/>
        </authorList>
    </citation>
    <scope>NUCLEOTIDE SEQUENCE [LARGE SCALE GENOMIC DNA]</scope>
    <source>
        <strain evidence="2 3">RL16-012-BIC-B</strain>
    </source>
</reference>
<evidence type="ECO:0000313" key="3">
    <source>
        <dbReference type="Proteomes" id="UP001629249"/>
    </source>
</evidence>
<proteinExistence type="predicted"/>
<dbReference type="InterPro" id="IPR013783">
    <property type="entry name" value="Ig-like_fold"/>
</dbReference>
<dbReference type="Gene3D" id="2.60.120.200">
    <property type="match status" value="1"/>
</dbReference>
<keyword evidence="1" id="KW-0732">Signal</keyword>
<organism evidence="2 3">
    <name type="scientific">Paraburkholderia agricolaris</name>
    <dbReference type="NCBI Taxonomy" id="2152888"/>
    <lineage>
        <taxon>Bacteria</taxon>
        <taxon>Pseudomonadati</taxon>
        <taxon>Pseudomonadota</taxon>
        <taxon>Betaproteobacteria</taxon>
        <taxon>Burkholderiales</taxon>
        <taxon>Burkholderiaceae</taxon>
        <taxon>Paraburkholderia</taxon>
    </lineage>
</organism>
<evidence type="ECO:0000256" key="1">
    <source>
        <dbReference type="SAM" id="SignalP"/>
    </source>
</evidence>
<dbReference type="Gene3D" id="2.60.40.10">
    <property type="entry name" value="Immunoglobulins"/>
    <property type="match status" value="1"/>
</dbReference>
<dbReference type="Gene3D" id="3.40.720.10">
    <property type="entry name" value="Alkaline Phosphatase, subunit A"/>
    <property type="match status" value="2"/>
</dbReference>
<dbReference type="InterPro" id="IPR013320">
    <property type="entry name" value="ConA-like_dom_sf"/>
</dbReference>
<feature type="signal peptide" evidence="1">
    <location>
        <begin position="1"/>
        <end position="21"/>
    </location>
</feature>
<protein>
    <submittedName>
        <fullName evidence="2">Alkaline phosphatase family protein</fullName>
    </submittedName>
</protein>